<proteinExistence type="predicted"/>
<dbReference type="EMBL" id="PQIB02000014">
    <property type="protein sequence ID" value="RLM69475.1"/>
    <property type="molecule type" value="Genomic_DNA"/>
</dbReference>
<dbReference type="Proteomes" id="UP000275267">
    <property type="component" value="Unassembled WGS sequence"/>
</dbReference>
<name>A0A3L6Q0H2_PANMI</name>
<gene>
    <name evidence="1" type="ORF">C2845_PM17G06070</name>
</gene>
<keyword evidence="2" id="KW-1185">Reference proteome</keyword>
<comment type="caution">
    <text evidence="1">The sequence shown here is derived from an EMBL/GenBank/DDBJ whole genome shotgun (WGS) entry which is preliminary data.</text>
</comment>
<dbReference type="AlphaFoldDB" id="A0A3L6Q0H2"/>
<dbReference type="OrthoDB" id="510325at2759"/>
<dbReference type="GO" id="GO:0000428">
    <property type="term" value="C:DNA-directed RNA polymerase complex"/>
    <property type="evidence" value="ECO:0007669"/>
    <property type="project" value="UniProtKB-KW"/>
</dbReference>
<dbReference type="STRING" id="4540.A0A3L6Q0H2"/>
<evidence type="ECO:0000313" key="1">
    <source>
        <dbReference type="EMBL" id="RLM69475.1"/>
    </source>
</evidence>
<reference evidence="2" key="1">
    <citation type="journal article" date="2019" name="Nat. Commun.">
        <title>The genome of broomcorn millet.</title>
        <authorList>
            <person name="Zou C."/>
            <person name="Miki D."/>
            <person name="Li D."/>
            <person name="Tang Q."/>
            <person name="Xiao L."/>
            <person name="Rajput S."/>
            <person name="Deng P."/>
            <person name="Jia W."/>
            <person name="Huang R."/>
            <person name="Zhang M."/>
            <person name="Sun Y."/>
            <person name="Hu J."/>
            <person name="Fu X."/>
            <person name="Schnable P.S."/>
            <person name="Li F."/>
            <person name="Zhang H."/>
            <person name="Feng B."/>
            <person name="Zhu X."/>
            <person name="Liu R."/>
            <person name="Schnable J.C."/>
            <person name="Zhu J.-K."/>
            <person name="Zhang H."/>
        </authorList>
    </citation>
    <scope>NUCLEOTIDE SEQUENCE [LARGE SCALE GENOMIC DNA]</scope>
</reference>
<protein>
    <submittedName>
        <fullName evidence="1">DNA-directed RNA polymerases I and III subunit RPAC2</fullName>
    </submittedName>
</protein>
<keyword evidence="1" id="KW-0804">Transcription</keyword>
<keyword evidence="1" id="KW-0240">DNA-directed RNA polymerase</keyword>
<organism evidence="1 2">
    <name type="scientific">Panicum miliaceum</name>
    <name type="common">Proso millet</name>
    <name type="synonym">Broomcorn millet</name>
    <dbReference type="NCBI Taxonomy" id="4540"/>
    <lineage>
        <taxon>Eukaryota</taxon>
        <taxon>Viridiplantae</taxon>
        <taxon>Streptophyta</taxon>
        <taxon>Embryophyta</taxon>
        <taxon>Tracheophyta</taxon>
        <taxon>Spermatophyta</taxon>
        <taxon>Magnoliopsida</taxon>
        <taxon>Liliopsida</taxon>
        <taxon>Poales</taxon>
        <taxon>Poaceae</taxon>
        <taxon>PACMAD clade</taxon>
        <taxon>Panicoideae</taxon>
        <taxon>Panicodae</taxon>
        <taxon>Paniceae</taxon>
        <taxon>Panicinae</taxon>
        <taxon>Panicum</taxon>
        <taxon>Panicum sect. Panicum</taxon>
    </lineage>
</organism>
<accession>A0A3L6Q0H2</accession>
<evidence type="ECO:0000313" key="2">
    <source>
        <dbReference type="Proteomes" id="UP000275267"/>
    </source>
</evidence>
<sequence>MEAAPQRRWVRRRRGSVVPQGAVGLQRRCGCGSTPQRRRGGMGWLNGAMAGPDGGGDGAMADPQEGKRLLCAVSSATDGGGWGARPPVALPAQRLDIADAIEDVEQHRVVEPVELVPALAARSHLYLLLLLLPPLLHPLTRAATQMGIQRGGIGAGDPAKDVLKDALQDLMVMCQHVRGTFDNAVANHRAKKPAEQMDVDQK</sequence>